<feature type="repeat" description="ANK" evidence="3">
    <location>
        <begin position="76"/>
        <end position="108"/>
    </location>
</feature>
<dbReference type="PROSITE" id="PS50088">
    <property type="entry name" value="ANK_REPEAT"/>
    <property type="match status" value="1"/>
</dbReference>
<evidence type="ECO:0000256" key="1">
    <source>
        <dbReference type="ARBA" id="ARBA00022737"/>
    </source>
</evidence>
<proteinExistence type="predicted"/>
<dbReference type="InterPro" id="IPR002110">
    <property type="entry name" value="Ankyrin_rpt"/>
</dbReference>
<comment type="caution">
    <text evidence="5">The sequence shown here is derived from an EMBL/GenBank/DDBJ whole genome shotgun (WGS) entry which is preliminary data.</text>
</comment>
<sequence>MAVLPKNIWVAAGDGDLDRVRVRLSLLPLLSLSIIDVPLGAHRAALQVFFCPPEYARQIDNQNLHLALSPNMPDPYTYTPMHAAASYGQIHVLEYLLSCGGDINITDSDGDTPLYTVENLETARFLVQHGAIVDRHNLEGVSPIEHLTEEFPQIADYLRSTLDPAVLPSTAATTSPSQHSQNLASEQLTSALMSSVQEIMERAEAEGQDPEEELRQLVSRTVLEGVVTGYEMTVDSSDTTHPRDGSAQDGTPSKRPRNDDSTA</sequence>
<dbReference type="OrthoDB" id="19174at2759"/>
<protein>
    <recommendedName>
        <fullName evidence="6">Ankyrin</fullName>
    </recommendedName>
</protein>
<gene>
    <name evidence="5" type="ORF">JR316_004613</name>
</gene>
<dbReference type="Pfam" id="PF12796">
    <property type="entry name" value="Ank_2"/>
    <property type="match status" value="1"/>
</dbReference>
<evidence type="ECO:0000256" key="3">
    <source>
        <dbReference type="PROSITE-ProRule" id="PRU00023"/>
    </source>
</evidence>
<dbReference type="EMBL" id="JAFIQS010000004">
    <property type="protein sequence ID" value="KAG5170225.1"/>
    <property type="molecule type" value="Genomic_DNA"/>
</dbReference>
<dbReference type="InterPro" id="IPR036770">
    <property type="entry name" value="Ankyrin_rpt-contain_sf"/>
</dbReference>
<evidence type="ECO:0000256" key="2">
    <source>
        <dbReference type="ARBA" id="ARBA00023043"/>
    </source>
</evidence>
<reference evidence="5" key="1">
    <citation type="submission" date="2021-02" db="EMBL/GenBank/DDBJ databases">
        <title>Psilocybe cubensis genome.</title>
        <authorList>
            <person name="Mckernan K.J."/>
            <person name="Crawford S."/>
            <person name="Trippe A."/>
            <person name="Kane L.T."/>
            <person name="Mclaughlin S."/>
        </authorList>
    </citation>
    <scope>NUCLEOTIDE SEQUENCE [LARGE SCALE GENOMIC DNA]</scope>
    <source>
        <strain evidence="5">MGC-MH-2018</strain>
    </source>
</reference>
<dbReference type="SUPFAM" id="SSF48403">
    <property type="entry name" value="Ankyrin repeat"/>
    <property type="match status" value="1"/>
</dbReference>
<dbReference type="SMART" id="SM00248">
    <property type="entry name" value="ANK"/>
    <property type="match status" value="2"/>
</dbReference>
<dbReference type="PANTHER" id="PTHR24171">
    <property type="entry name" value="ANKYRIN REPEAT DOMAIN-CONTAINING PROTEIN 39-RELATED"/>
    <property type="match status" value="1"/>
</dbReference>
<dbReference type="GO" id="GO:0085020">
    <property type="term" value="P:protein K6-linked ubiquitination"/>
    <property type="evidence" value="ECO:0007669"/>
    <property type="project" value="TreeGrafter"/>
</dbReference>
<evidence type="ECO:0008006" key="6">
    <source>
        <dbReference type="Google" id="ProtNLM"/>
    </source>
</evidence>
<accession>A0A8H8CM47</accession>
<keyword evidence="2 3" id="KW-0040">ANK repeat</keyword>
<feature type="region of interest" description="Disordered" evidence="4">
    <location>
        <begin position="229"/>
        <end position="263"/>
    </location>
</feature>
<dbReference type="Gene3D" id="1.25.40.20">
    <property type="entry name" value="Ankyrin repeat-containing domain"/>
    <property type="match status" value="1"/>
</dbReference>
<dbReference type="AlphaFoldDB" id="A0A8H8CM47"/>
<name>A0A8H8CM47_PSICU</name>
<evidence type="ECO:0000313" key="5">
    <source>
        <dbReference type="EMBL" id="KAG5170225.1"/>
    </source>
</evidence>
<evidence type="ECO:0000256" key="4">
    <source>
        <dbReference type="SAM" id="MobiDB-lite"/>
    </source>
</evidence>
<dbReference type="PROSITE" id="PS50297">
    <property type="entry name" value="ANK_REP_REGION"/>
    <property type="match status" value="1"/>
</dbReference>
<keyword evidence="1" id="KW-0677">Repeat</keyword>
<organism evidence="5">
    <name type="scientific">Psilocybe cubensis</name>
    <name type="common">Psychedelic mushroom</name>
    <name type="synonym">Stropharia cubensis</name>
    <dbReference type="NCBI Taxonomy" id="181762"/>
    <lineage>
        <taxon>Eukaryota</taxon>
        <taxon>Fungi</taxon>
        <taxon>Dikarya</taxon>
        <taxon>Basidiomycota</taxon>
        <taxon>Agaricomycotina</taxon>
        <taxon>Agaricomycetes</taxon>
        <taxon>Agaricomycetidae</taxon>
        <taxon>Agaricales</taxon>
        <taxon>Agaricineae</taxon>
        <taxon>Strophariaceae</taxon>
        <taxon>Psilocybe</taxon>
    </lineage>
</organism>
<dbReference type="GO" id="GO:0004842">
    <property type="term" value="F:ubiquitin-protein transferase activity"/>
    <property type="evidence" value="ECO:0007669"/>
    <property type="project" value="TreeGrafter"/>
</dbReference>
<dbReference type="PANTHER" id="PTHR24171:SF8">
    <property type="entry name" value="BRCA1-ASSOCIATED RING DOMAIN PROTEIN 1"/>
    <property type="match status" value="1"/>
</dbReference>